<evidence type="ECO:0000313" key="5">
    <source>
        <dbReference type="Proteomes" id="UP000024332"/>
    </source>
</evidence>
<evidence type="ECO:0000256" key="2">
    <source>
        <dbReference type="ARBA" id="ARBA00012934"/>
    </source>
</evidence>
<dbReference type="PANTHER" id="PTHR33569">
    <property type="entry name" value="UREASE"/>
    <property type="match status" value="1"/>
</dbReference>
<dbReference type="GO" id="GO:0043419">
    <property type="term" value="P:urea catabolic process"/>
    <property type="evidence" value="ECO:0007669"/>
    <property type="project" value="UniProtKB-UniPathway"/>
</dbReference>
<dbReference type="PANTHER" id="PTHR33569:SF1">
    <property type="entry name" value="UREASE"/>
    <property type="match status" value="1"/>
</dbReference>
<comment type="pathway">
    <text evidence="1">Nitrogen metabolism; urea degradation; CO(2) and NH(3) from urea (urease route): step 1/1.</text>
</comment>
<dbReference type="OrthoDB" id="42431at2157"/>
<dbReference type="PIRSF" id="PIRSF001225">
    <property type="entry name" value="Urease_gammabeta"/>
    <property type="match status" value="1"/>
</dbReference>
<evidence type="ECO:0000313" key="4">
    <source>
        <dbReference type="EMBL" id="EZQ12272.1"/>
    </source>
</evidence>
<dbReference type="GO" id="GO:0035550">
    <property type="term" value="C:urease complex"/>
    <property type="evidence" value="ECO:0007669"/>
    <property type="project" value="InterPro"/>
</dbReference>
<dbReference type="NCBIfam" id="TIGR00192">
    <property type="entry name" value="urease_beta"/>
    <property type="match status" value="1"/>
</dbReference>
<dbReference type="InterPro" id="IPR036461">
    <property type="entry name" value="Urease_betasu_sf"/>
</dbReference>
<dbReference type="Pfam" id="PF00547">
    <property type="entry name" value="Urease_gamma"/>
    <property type="match status" value="1"/>
</dbReference>
<dbReference type="Proteomes" id="UP000024332">
    <property type="component" value="Unassembled WGS sequence"/>
</dbReference>
<keyword evidence="5" id="KW-1185">Reference proteome</keyword>
<dbReference type="InterPro" id="IPR002019">
    <property type="entry name" value="Urease_beta-like"/>
</dbReference>
<accession>A0A031LV64</accession>
<name>A0A031LV64_9CREN</name>
<dbReference type="InterPro" id="IPR036463">
    <property type="entry name" value="Urease_gamma_sf"/>
</dbReference>
<evidence type="ECO:0000256" key="3">
    <source>
        <dbReference type="ARBA" id="ARBA00022801"/>
    </source>
</evidence>
<comment type="caution">
    <text evidence="4">The sequence shown here is derived from an EMBL/GenBank/DDBJ whole genome shotgun (WGS) entry which is preliminary data.</text>
</comment>
<sequence>MYLSPREQEKLLISWAAELAKRRKSKGLKLNFEEAYAILIDYILESAREGKTMKEIITGAQTVLSEEDVMDGVPDLIDIVQVEATFPDGTKLVTIRKPIKSSKTLDTFVVKDEEVDLGGDDKGEEEIEVDNIGDRPVQVGSHFHFFEVNRTLRFNREKAFGKRLDIPAGTSIRFEPGEKKVVKLRNIGGNRRVTGLNGLTEGSLNHNKEQAIRRAKERDFS</sequence>
<dbReference type="GO" id="GO:0009039">
    <property type="term" value="F:urease activity"/>
    <property type="evidence" value="ECO:0007669"/>
    <property type="project" value="UniProtKB-EC"/>
</dbReference>
<dbReference type="EMBL" id="JFZT01000001">
    <property type="protein sequence ID" value="EZQ12272.1"/>
    <property type="molecule type" value="Genomic_DNA"/>
</dbReference>
<dbReference type="RefSeq" id="WP_048098425.1">
    <property type="nucleotide sequence ID" value="NZ_JFZT01000001.1"/>
</dbReference>
<dbReference type="InterPro" id="IPR008223">
    <property type="entry name" value="Urease_gamma-beta_su"/>
</dbReference>
<dbReference type="NCBIfam" id="TIGR00193">
    <property type="entry name" value="urease_gam"/>
    <property type="match status" value="1"/>
</dbReference>
<dbReference type="AlphaFoldDB" id="A0A031LV64"/>
<gene>
    <name evidence="4" type="ORF">CM19_00060</name>
</gene>
<keyword evidence="3" id="KW-0378">Hydrolase</keyword>
<dbReference type="STRING" id="1160895.CM19_00060"/>
<dbReference type="CDD" id="cd00407">
    <property type="entry name" value="Urease_beta"/>
    <property type="match status" value="1"/>
</dbReference>
<dbReference type="Gene3D" id="3.30.280.10">
    <property type="entry name" value="Urease, gamma-like subunit"/>
    <property type="match status" value="1"/>
</dbReference>
<dbReference type="GO" id="GO:0016151">
    <property type="term" value="F:nickel cation binding"/>
    <property type="evidence" value="ECO:0007669"/>
    <property type="project" value="InterPro"/>
</dbReference>
<reference evidence="4 5" key="1">
    <citation type="submission" date="2014-03" db="EMBL/GenBank/DDBJ databases">
        <title>Draft genome sequence of the novel thermoacidophilic archaea Acidianus copahuensis ALE1 strain, isolated from Copahue volcanic area in Neuquen Argentina.</title>
        <authorList>
            <person name="Urbieta M.S."/>
            <person name="Rascovan N."/>
            <person name="Castro C."/>
            <person name="Revale S."/>
            <person name="Giaveno M.A."/>
            <person name="Vazquez M.P."/>
            <person name="Donati E.R."/>
        </authorList>
    </citation>
    <scope>NUCLEOTIDE SEQUENCE [LARGE SCALE GENOMIC DNA]</scope>
    <source>
        <strain evidence="4 5">ALE1</strain>
    </source>
</reference>
<dbReference type="EC" id="3.5.1.5" evidence="2"/>
<dbReference type="SUPFAM" id="SSF54111">
    <property type="entry name" value="Urease, gamma-subunit"/>
    <property type="match status" value="1"/>
</dbReference>
<dbReference type="SUPFAM" id="SSF51278">
    <property type="entry name" value="Urease, beta-subunit"/>
    <property type="match status" value="1"/>
</dbReference>
<organism evidence="4 5">
    <name type="scientific">Candidatus Acidianus copahuensis</name>
    <dbReference type="NCBI Taxonomy" id="1160895"/>
    <lineage>
        <taxon>Archaea</taxon>
        <taxon>Thermoproteota</taxon>
        <taxon>Thermoprotei</taxon>
        <taxon>Sulfolobales</taxon>
        <taxon>Sulfolobaceae</taxon>
        <taxon>Acidianus</taxon>
    </lineage>
</organism>
<dbReference type="NCBIfam" id="NF009671">
    <property type="entry name" value="PRK13192.1"/>
    <property type="match status" value="1"/>
</dbReference>
<dbReference type="InterPro" id="IPR002026">
    <property type="entry name" value="Urease_gamma/gamma-beta_su"/>
</dbReference>
<proteinExistence type="predicted"/>
<dbReference type="Pfam" id="PF00699">
    <property type="entry name" value="Urease_beta"/>
    <property type="match status" value="1"/>
</dbReference>
<evidence type="ECO:0000256" key="1">
    <source>
        <dbReference type="ARBA" id="ARBA00004897"/>
    </source>
</evidence>
<protein>
    <recommendedName>
        <fullName evidence="2">urease</fullName>
        <ecNumber evidence="2">3.5.1.5</ecNumber>
    </recommendedName>
</protein>
<dbReference type="CDD" id="cd00390">
    <property type="entry name" value="Urease_gamma"/>
    <property type="match status" value="1"/>
</dbReference>
<dbReference type="UniPathway" id="UPA00258">
    <property type="reaction ID" value="UER00370"/>
</dbReference>
<dbReference type="Gene3D" id="2.10.150.10">
    <property type="entry name" value="Urease, beta subunit"/>
    <property type="match status" value="1"/>
</dbReference>
<dbReference type="InterPro" id="IPR050069">
    <property type="entry name" value="Urease_subunit"/>
</dbReference>
<dbReference type="NCBIfam" id="NF009712">
    <property type="entry name" value="PRK13241.1"/>
    <property type="match status" value="1"/>
</dbReference>